<keyword evidence="2" id="KW-0863">Zinc-finger</keyword>
<dbReference type="PROSITE" id="PS00028">
    <property type="entry name" value="ZINC_FINGER_C2H2_1"/>
    <property type="match status" value="1"/>
</dbReference>
<organism evidence="5 6">
    <name type="scientific">Danionella cerebrum</name>
    <dbReference type="NCBI Taxonomy" id="2873325"/>
    <lineage>
        <taxon>Eukaryota</taxon>
        <taxon>Metazoa</taxon>
        <taxon>Chordata</taxon>
        <taxon>Craniata</taxon>
        <taxon>Vertebrata</taxon>
        <taxon>Euteleostomi</taxon>
        <taxon>Actinopterygii</taxon>
        <taxon>Neopterygii</taxon>
        <taxon>Teleostei</taxon>
        <taxon>Ostariophysi</taxon>
        <taxon>Cypriniformes</taxon>
        <taxon>Danionidae</taxon>
        <taxon>Danioninae</taxon>
        <taxon>Danionella</taxon>
    </lineage>
</organism>
<evidence type="ECO:0000256" key="1">
    <source>
        <dbReference type="ARBA" id="ARBA00022723"/>
    </source>
</evidence>
<evidence type="ECO:0000313" key="6">
    <source>
        <dbReference type="Proteomes" id="UP000316079"/>
    </source>
</evidence>
<dbReference type="OrthoDB" id="4822at2759"/>
<dbReference type="AlphaFoldDB" id="A0A553R5Q6"/>
<dbReference type="InterPro" id="IPR022755">
    <property type="entry name" value="Znf_C2H2_jaz"/>
</dbReference>
<evidence type="ECO:0000256" key="2">
    <source>
        <dbReference type="ARBA" id="ARBA00022771"/>
    </source>
</evidence>
<name>A0A553R5Q6_9TELE</name>
<keyword evidence="6" id="KW-1185">Reference proteome</keyword>
<dbReference type="EMBL" id="SRMA01025221">
    <property type="protein sequence ID" value="TRY97519.1"/>
    <property type="molecule type" value="Genomic_DNA"/>
</dbReference>
<evidence type="ECO:0000256" key="3">
    <source>
        <dbReference type="ARBA" id="ARBA00022833"/>
    </source>
</evidence>
<dbReference type="STRING" id="623744.A0A553R5Q6"/>
<evidence type="ECO:0000313" key="5">
    <source>
        <dbReference type="EMBL" id="TRY97519.1"/>
    </source>
</evidence>
<dbReference type="InterPro" id="IPR036236">
    <property type="entry name" value="Znf_C2H2_sf"/>
</dbReference>
<dbReference type="Proteomes" id="UP000316079">
    <property type="component" value="Unassembled WGS sequence"/>
</dbReference>
<dbReference type="Pfam" id="PF12171">
    <property type="entry name" value="zf-C2H2_jaz"/>
    <property type="match status" value="1"/>
</dbReference>
<dbReference type="GO" id="GO:0008270">
    <property type="term" value="F:zinc ion binding"/>
    <property type="evidence" value="ECO:0007669"/>
    <property type="project" value="UniProtKB-KW"/>
</dbReference>
<dbReference type="PANTHER" id="PTHR17614:SF12">
    <property type="entry name" value="ZINC FINGER PROTEIN 804B"/>
    <property type="match status" value="1"/>
</dbReference>
<feature type="domain" description="C2H2-type" evidence="4">
    <location>
        <begin position="40"/>
        <end position="62"/>
    </location>
</feature>
<proteinExistence type="predicted"/>
<dbReference type="GO" id="GO:0005634">
    <property type="term" value="C:nucleus"/>
    <property type="evidence" value="ECO:0007669"/>
    <property type="project" value="TreeGrafter"/>
</dbReference>
<dbReference type="InterPro" id="IPR052445">
    <property type="entry name" value="ZnF-G_patch_domain"/>
</dbReference>
<comment type="caution">
    <text evidence="5">The sequence shown here is derived from an EMBL/GenBank/DDBJ whole genome shotgun (WGS) entry which is preliminary data.</text>
</comment>
<keyword evidence="3" id="KW-0862">Zinc</keyword>
<gene>
    <name evidence="5" type="ORF">DNTS_000323</name>
</gene>
<dbReference type="PANTHER" id="PTHR17614">
    <property type="entry name" value="ZINC FINGER-CONTAINING"/>
    <property type="match status" value="1"/>
</dbReference>
<reference evidence="5 6" key="1">
    <citation type="journal article" date="2019" name="Sci. Data">
        <title>Hybrid genome assembly and annotation of Danionella translucida.</title>
        <authorList>
            <person name="Kadobianskyi M."/>
            <person name="Schulze L."/>
            <person name="Schuelke M."/>
            <person name="Judkewitz B."/>
        </authorList>
    </citation>
    <scope>NUCLEOTIDE SEQUENCE [LARGE SCALE GENOMIC DNA]</scope>
    <source>
        <strain evidence="5 6">Bolton</strain>
    </source>
</reference>
<accession>A0A553R5Q6</accession>
<dbReference type="InterPro" id="IPR013087">
    <property type="entry name" value="Znf_C2H2_type"/>
</dbReference>
<sequence>MNVAVALFEVSSRNEEFEDYAKKEKAIAKALGDLKANFYCQLCDKQYHKYQEFDNHINSYDHAHKQAPYTLTHYSFQTYMQHRSLTQQPVILRVSEEVLQKF</sequence>
<keyword evidence="1" id="KW-0479">Metal-binding</keyword>
<dbReference type="SUPFAM" id="SSF57667">
    <property type="entry name" value="beta-beta-alpha zinc fingers"/>
    <property type="match status" value="1"/>
</dbReference>
<evidence type="ECO:0000259" key="4">
    <source>
        <dbReference type="PROSITE" id="PS00028"/>
    </source>
</evidence>
<protein>
    <recommendedName>
        <fullName evidence="4">C2H2-type domain-containing protein</fullName>
    </recommendedName>
</protein>